<dbReference type="EMBL" id="MU007042">
    <property type="protein sequence ID" value="KAF2429979.1"/>
    <property type="molecule type" value="Genomic_DNA"/>
</dbReference>
<gene>
    <name evidence="2" type="ORF">EJ08DRAFT_661192</name>
</gene>
<proteinExistence type="predicted"/>
<dbReference type="Proteomes" id="UP000800235">
    <property type="component" value="Unassembled WGS sequence"/>
</dbReference>
<reference evidence="2" key="1">
    <citation type="journal article" date="2020" name="Stud. Mycol.">
        <title>101 Dothideomycetes genomes: a test case for predicting lifestyles and emergence of pathogens.</title>
        <authorList>
            <person name="Haridas S."/>
            <person name="Albert R."/>
            <person name="Binder M."/>
            <person name="Bloem J."/>
            <person name="Labutti K."/>
            <person name="Salamov A."/>
            <person name="Andreopoulos B."/>
            <person name="Baker S."/>
            <person name="Barry K."/>
            <person name="Bills G."/>
            <person name="Bluhm B."/>
            <person name="Cannon C."/>
            <person name="Castanera R."/>
            <person name="Culley D."/>
            <person name="Daum C."/>
            <person name="Ezra D."/>
            <person name="Gonzalez J."/>
            <person name="Henrissat B."/>
            <person name="Kuo A."/>
            <person name="Liang C."/>
            <person name="Lipzen A."/>
            <person name="Lutzoni F."/>
            <person name="Magnuson J."/>
            <person name="Mondo S."/>
            <person name="Nolan M."/>
            <person name="Ohm R."/>
            <person name="Pangilinan J."/>
            <person name="Park H.-J."/>
            <person name="Ramirez L."/>
            <person name="Alfaro M."/>
            <person name="Sun H."/>
            <person name="Tritt A."/>
            <person name="Yoshinaga Y."/>
            <person name="Zwiers L.-H."/>
            <person name="Turgeon B."/>
            <person name="Goodwin S."/>
            <person name="Spatafora J."/>
            <person name="Crous P."/>
            <person name="Grigoriev I."/>
        </authorList>
    </citation>
    <scope>NUCLEOTIDE SEQUENCE</scope>
    <source>
        <strain evidence="2">CBS 130266</strain>
    </source>
</reference>
<dbReference type="AlphaFoldDB" id="A0A9P4TX47"/>
<sequence length="168" mass="19157">MDEIGVILSILSTVKVLFGKDDLRSYRGARVKRTVVTAVEYISADNSKISLDFRTYKTLKILKYYFNNNIILYRLPSYISYKLQPCNIAVFTPLKAAYYDEVKRLERGGIGIIVLGKAKVISYKDLEEVRAKRAIKDAAKAKGKRKYSRKRKSPTLETDILEPKPKAA</sequence>
<accession>A0A9P4TX47</accession>
<protein>
    <submittedName>
        <fullName evidence="2">Uncharacterized protein</fullName>
    </submittedName>
</protein>
<name>A0A9P4TX47_9PEZI</name>
<feature type="region of interest" description="Disordered" evidence="1">
    <location>
        <begin position="141"/>
        <end position="168"/>
    </location>
</feature>
<dbReference type="OrthoDB" id="5425890at2759"/>
<evidence type="ECO:0000256" key="1">
    <source>
        <dbReference type="SAM" id="MobiDB-lite"/>
    </source>
</evidence>
<keyword evidence="3" id="KW-1185">Reference proteome</keyword>
<evidence type="ECO:0000313" key="2">
    <source>
        <dbReference type="EMBL" id="KAF2429979.1"/>
    </source>
</evidence>
<comment type="caution">
    <text evidence="2">The sequence shown here is derived from an EMBL/GenBank/DDBJ whole genome shotgun (WGS) entry which is preliminary data.</text>
</comment>
<feature type="compositionally biased region" description="Basic residues" evidence="1">
    <location>
        <begin position="141"/>
        <end position="153"/>
    </location>
</feature>
<organism evidence="2 3">
    <name type="scientific">Tothia fuscella</name>
    <dbReference type="NCBI Taxonomy" id="1048955"/>
    <lineage>
        <taxon>Eukaryota</taxon>
        <taxon>Fungi</taxon>
        <taxon>Dikarya</taxon>
        <taxon>Ascomycota</taxon>
        <taxon>Pezizomycotina</taxon>
        <taxon>Dothideomycetes</taxon>
        <taxon>Pleosporomycetidae</taxon>
        <taxon>Venturiales</taxon>
        <taxon>Cylindrosympodiaceae</taxon>
        <taxon>Tothia</taxon>
    </lineage>
</organism>
<evidence type="ECO:0000313" key="3">
    <source>
        <dbReference type="Proteomes" id="UP000800235"/>
    </source>
</evidence>